<reference evidence="1 2" key="2">
    <citation type="submission" date="2018-07" db="EMBL/GenBank/DDBJ databases">
        <title>Diversity of Mesorhizobium strains in Brazil.</title>
        <authorList>
            <person name="Helene L.C.F."/>
            <person name="Dall'Agnol R."/>
            <person name="Delamuta J.R.M."/>
            <person name="Hungria M."/>
        </authorList>
    </citation>
    <scope>NUCLEOTIDE SEQUENCE [LARGE SCALE GENOMIC DNA]</scope>
    <source>
        <strain evidence="1 2">AC99b</strain>
    </source>
</reference>
<evidence type="ECO:0000313" key="1">
    <source>
        <dbReference type="EMBL" id="RAZ81875.1"/>
    </source>
</evidence>
<reference evidence="2" key="1">
    <citation type="submission" date="2018-06" db="EMBL/GenBank/DDBJ databases">
        <authorList>
            <person name="Helene L.C."/>
            <person name="Dall'Agnol R."/>
            <person name="Delamuta J.R."/>
            <person name="Hungria M."/>
        </authorList>
    </citation>
    <scope>NUCLEOTIDE SEQUENCE [LARGE SCALE GENOMIC DNA]</scope>
    <source>
        <strain evidence="2">AC99b</strain>
    </source>
</reference>
<keyword evidence="2" id="KW-1185">Reference proteome</keyword>
<proteinExistence type="predicted"/>
<sequence length="31" mass="3244">MKKTYEKPVLVRKGKLSMVVAGASIVNGAAP</sequence>
<evidence type="ECO:0000313" key="2">
    <source>
        <dbReference type="Proteomes" id="UP000251558"/>
    </source>
</evidence>
<accession>A0A330H0Q5</accession>
<protein>
    <submittedName>
        <fullName evidence="1">Putative RiPP</fullName>
    </submittedName>
</protein>
<gene>
    <name evidence="1" type="ORF">DPM33_35445</name>
</gene>
<dbReference type="OrthoDB" id="8095546at2"/>
<comment type="caution">
    <text evidence="1">The sequence shown here is derived from an EMBL/GenBank/DDBJ whole genome shotgun (WGS) entry which is preliminary data.</text>
</comment>
<name>A0A330H0Q5_9HYPH</name>
<dbReference type="AlphaFoldDB" id="A0A330H0Q5"/>
<dbReference type="Proteomes" id="UP000251558">
    <property type="component" value="Unassembled WGS sequence"/>
</dbReference>
<organism evidence="1 2">
    <name type="scientific">Mesorhizobium hawassense</name>
    <dbReference type="NCBI Taxonomy" id="1209954"/>
    <lineage>
        <taxon>Bacteria</taxon>
        <taxon>Pseudomonadati</taxon>
        <taxon>Pseudomonadota</taxon>
        <taxon>Alphaproteobacteria</taxon>
        <taxon>Hyphomicrobiales</taxon>
        <taxon>Phyllobacteriaceae</taxon>
        <taxon>Mesorhizobium</taxon>
    </lineage>
</organism>
<dbReference type="RefSeq" id="WP_112102206.1">
    <property type="nucleotide sequence ID" value="NZ_QMBP01000045.1"/>
</dbReference>
<dbReference type="EMBL" id="QMBP01000045">
    <property type="protein sequence ID" value="RAZ81875.1"/>
    <property type="molecule type" value="Genomic_DNA"/>
</dbReference>